<comment type="caution">
    <text evidence="9">The sequence shown here is derived from an EMBL/GenBank/DDBJ whole genome shotgun (WGS) entry which is preliminary data.</text>
</comment>
<keyword evidence="10" id="KW-1185">Reference proteome</keyword>
<reference evidence="9" key="1">
    <citation type="journal article" date="2023" name="Int. J. Syst. Evol. Microbiol.">
        <title>Streptomyces meridianus sp. nov. isolated from brackish water of the Tagus estuary in Alcochete, Portugal.</title>
        <authorList>
            <person name="Santos J.D.N."/>
            <person name="Klimek D."/>
            <person name="Calusinska M."/>
            <person name="Lobo Da Cunha A."/>
            <person name="Catita J."/>
            <person name="Goncalves H."/>
            <person name="Gonzalez I."/>
            <person name="Reyes F."/>
            <person name="Lage O.M."/>
        </authorList>
    </citation>
    <scope>NUCLEOTIDE SEQUENCE</scope>
    <source>
        <strain evidence="9">MTZ3.1</strain>
    </source>
</reference>
<accession>A0ABT0X974</accession>
<proteinExistence type="inferred from homology"/>
<evidence type="ECO:0000313" key="9">
    <source>
        <dbReference type="EMBL" id="MCM2578870.1"/>
    </source>
</evidence>
<evidence type="ECO:0000313" key="10">
    <source>
        <dbReference type="Proteomes" id="UP001167160"/>
    </source>
</evidence>
<evidence type="ECO:0000256" key="5">
    <source>
        <dbReference type="ARBA" id="ARBA00023244"/>
    </source>
</evidence>
<evidence type="ECO:0000256" key="2">
    <source>
        <dbReference type="ARBA" id="ARBA00023004"/>
    </source>
</evidence>
<sequence>MSDQPDPSPVTAPYDALLLLSFGGPEGPDDVVPFLENVTRGRGIPRERLEEVGRHYFLFGGVSPINEQNRELLGAIRRDFADHGLDLPVHWGNRNWAPFLTDTLRDMAQAGHRRILTFATSAYASYSGCRQYRENLAEALAALDAEGLPLPRVDKIRHYFNHPGFVTPMVDATLAALAELPEDVRAGAHLAFTTHSVPTASADTSGPPEEHGDGGAYVAEHLDVARLIVERVRDETGTDHPWRLVYQSRSGPPHIPWLEPDIGDHLEELHASGAPAAVMVPIGFVSDHMEVKYDLDTEAVAKAAELGLPVSRASTVGADPRFVAGIRELVLERAAAERGAAVERCALGRLGPGHDVCPVGCCPGRVPLPAAAGADSPWAP</sequence>
<comment type="catalytic activity">
    <reaction evidence="6">
        <text>Fe-coproporphyrin III + 2 H(+) = coproporphyrin III + Fe(2+)</text>
        <dbReference type="Rhea" id="RHEA:49572"/>
        <dbReference type="ChEBI" id="CHEBI:15378"/>
        <dbReference type="ChEBI" id="CHEBI:29033"/>
        <dbReference type="ChEBI" id="CHEBI:68438"/>
        <dbReference type="ChEBI" id="CHEBI:131725"/>
        <dbReference type="EC" id="4.99.1.9"/>
    </reaction>
    <physiologicalReaction direction="right-to-left" evidence="6">
        <dbReference type="Rhea" id="RHEA:49574"/>
    </physiologicalReaction>
</comment>
<dbReference type="InterPro" id="IPR033644">
    <property type="entry name" value="Ferrochelatase_C"/>
</dbReference>
<dbReference type="SUPFAM" id="SSF53800">
    <property type="entry name" value="Chelatase"/>
    <property type="match status" value="1"/>
</dbReference>
<dbReference type="EMBL" id="JAMQGM010000033">
    <property type="protein sequence ID" value="MCM2578870.1"/>
    <property type="molecule type" value="Genomic_DNA"/>
</dbReference>
<evidence type="ECO:0000256" key="8">
    <source>
        <dbReference type="RuleBase" id="RU004185"/>
    </source>
</evidence>
<keyword evidence="4 7" id="KW-0456">Lyase</keyword>
<protein>
    <recommendedName>
        <fullName evidence="7">Coproporphyrin III ferrochelatase</fullName>
        <ecNumber evidence="7">4.99.1.9</ecNumber>
    </recommendedName>
</protein>
<evidence type="ECO:0000256" key="4">
    <source>
        <dbReference type="ARBA" id="ARBA00023239"/>
    </source>
</evidence>
<dbReference type="Proteomes" id="UP001167160">
    <property type="component" value="Unassembled WGS sequence"/>
</dbReference>
<dbReference type="InterPro" id="IPR033659">
    <property type="entry name" value="Ferrochelatase_N"/>
</dbReference>
<evidence type="ECO:0000256" key="3">
    <source>
        <dbReference type="ARBA" id="ARBA00023133"/>
    </source>
</evidence>
<gene>
    <name evidence="7" type="primary">cpfC</name>
    <name evidence="9" type="ORF">M1E25_16180</name>
</gene>
<dbReference type="HAMAP" id="MF_00323">
    <property type="entry name" value="Ferrochelatase"/>
    <property type="match status" value="1"/>
</dbReference>
<keyword evidence="3 7" id="KW-0350">Heme biosynthesis</keyword>
<organism evidence="9 10">
    <name type="scientific">Streptomyces meridianus</name>
    <dbReference type="NCBI Taxonomy" id="2938945"/>
    <lineage>
        <taxon>Bacteria</taxon>
        <taxon>Bacillati</taxon>
        <taxon>Actinomycetota</taxon>
        <taxon>Actinomycetes</taxon>
        <taxon>Kitasatosporales</taxon>
        <taxon>Streptomycetaceae</taxon>
        <taxon>Streptomyces</taxon>
    </lineage>
</organism>
<dbReference type="Gene3D" id="3.40.50.1400">
    <property type="match status" value="2"/>
</dbReference>
<keyword evidence="2 7" id="KW-0408">Iron</keyword>
<comment type="similarity">
    <text evidence="7 8">Belongs to the ferrochelatase family.</text>
</comment>
<feature type="binding site" evidence="7">
    <location>
        <position position="132"/>
    </location>
    <ligand>
        <name>Fe-coproporphyrin III</name>
        <dbReference type="ChEBI" id="CHEBI:68438"/>
    </ligand>
</feature>
<dbReference type="GO" id="GO:0016829">
    <property type="term" value="F:lyase activity"/>
    <property type="evidence" value="ECO:0007669"/>
    <property type="project" value="UniProtKB-KW"/>
</dbReference>
<feature type="binding site" evidence="7">
    <location>
        <position position="63"/>
    </location>
    <ligand>
        <name>Fe-coproporphyrin III</name>
        <dbReference type="ChEBI" id="CHEBI:68438"/>
    </ligand>
</feature>
<feature type="binding site" evidence="7">
    <location>
        <position position="290"/>
    </location>
    <ligand>
        <name>Fe(2+)</name>
        <dbReference type="ChEBI" id="CHEBI:29033"/>
    </ligand>
</feature>
<dbReference type="PANTHER" id="PTHR11108">
    <property type="entry name" value="FERROCHELATASE"/>
    <property type="match status" value="1"/>
</dbReference>
<dbReference type="InterPro" id="IPR001015">
    <property type="entry name" value="Ferrochelatase"/>
</dbReference>
<dbReference type="RefSeq" id="WP_251416002.1">
    <property type="nucleotide sequence ID" value="NZ_JAMQGM010000033.1"/>
</dbReference>
<dbReference type="CDD" id="cd00419">
    <property type="entry name" value="Ferrochelatase_C"/>
    <property type="match status" value="1"/>
</dbReference>
<dbReference type="CDD" id="cd03411">
    <property type="entry name" value="Ferrochelatase_N"/>
    <property type="match status" value="1"/>
</dbReference>
<comment type="caution">
    <text evidence="7">Lacks conserved residue(s) required for the propagation of feature annotation.</text>
</comment>
<dbReference type="EC" id="4.99.1.9" evidence="7"/>
<comment type="subcellular location">
    <subcellularLocation>
        <location evidence="7">Cytoplasm</location>
    </subcellularLocation>
</comment>
<evidence type="ECO:0000256" key="1">
    <source>
        <dbReference type="ARBA" id="ARBA00004744"/>
    </source>
</evidence>
<dbReference type="Pfam" id="PF00762">
    <property type="entry name" value="Ferrochelatase"/>
    <property type="match status" value="1"/>
</dbReference>
<feature type="binding site" evidence="7">
    <location>
        <position position="195"/>
    </location>
    <ligand>
        <name>Fe(2+)</name>
        <dbReference type="ChEBI" id="CHEBI:29033"/>
    </ligand>
</feature>
<dbReference type="PANTHER" id="PTHR11108:SF1">
    <property type="entry name" value="FERROCHELATASE, MITOCHONDRIAL"/>
    <property type="match status" value="1"/>
</dbReference>
<evidence type="ECO:0000256" key="7">
    <source>
        <dbReference type="HAMAP-Rule" id="MF_00323"/>
    </source>
</evidence>
<keyword evidence="7" id="KW-0479">Metal-binding</keyword>
<keyword evidence="5 7" id="KW-0627">Porphyrin biosynthesis</keyword>
<comment type="function">
    <text evidence="7">Involved in coproporphyrin-dependent heme b biosynthesis. Catalyzes the insertion of ferrous iron into coproporphyrin III to form Fe-coproporphyrin III.</text>
</comment>
<comment type="pathway">
    <text evidence="1 7">Porphyrin-containing compound metabolism; protoheme biosynthesis.</text>
</comment>
<name>A0ABT0X974_9ACTN</name>
<dbReference type="NCBIfam" id="NF000689">
    <property type="entry name" value="PRK00035.2-1"/>
    <property type="match status" value="1"/>
</dbReference>
<keyword evidence="7" id="KW-0963">Cytoplasm</keyword>
<evidence type="ECO:0000256" key="6">
    <source>
        <dbReference type="ARBA" id="ARBA00024536"/>
    </source>
</evidence>